<accession>A0A7Y3T401</accession>
<evidence type="ECO:0000313" key="2">
    <source>
        <dbReference type="Proteomes" id="UP000526233"/>
    </source>
</evidence>
<proteinExistence type="predicted"/>
<organism evidence="1 2">
    <name type="scientific">Brucella pseudogrignonensis</name>
    <dbReference type="NCBI Taxonomy" id="419475"/>
    <lineage>
        <taxon>Bacteria</taxon>
        <taxon>Pseudomonadati</taxon>
        <taxon>Pseudomonadota</taxon>
        <taxon>Alphaproteobacteria</taxon>
        <taxon>Hyphomicrobiales</taxon>
        <taxon>Brucellaceae</taxon>
        <taxon>Brucella/Ochrobactrum group</taxon>
        <taxon>Brucella</taxon>
    </lineage>
</organism>
<comment type="caution">
    <text evidence="1">The sequence shown here is derived from an EMBL/GenBank/DDBJ whole genome shotgun (WGS) entry which is preliminary data.</text>
</comment>
<dbReference type="RefSeq" id="WP_171379854.1">
    <property type="nucleotide sequence ID" value="NZ_PKQI01000002.1"/>
</dbReference>
<dbReference type="Proteomes" id="UP000526233">
    <property type="component" value="Unassembled WGS sequence"/>
</dbReference>
<reference evidence="1 2" key="1">
    <citation type="submission" date="2018-11" db="EMBL/GenBank/DDBJ databases">
        <title>Genome sequencing and analysis.</title>
        <authorList>
            <person name="Huang Y.-T."/>
        </authorList>
    </citation>
    <scope>NUCLEOTIDE SEQUENCE [LARGE SCALE GENOMIC DNA]</scope>
    <source>
        <strain evidence="1 2">SHIN</strain>
    </source>
</reference>
<protein>
    <submittedName>
        <fullName evidence="1">Uncharacterized protein</fullName>
    </submittedName>
</protein>
<sequence length="136" mass="14645">MAGFNYTKSAQTALRLIDKFGAEATLIRAMPGQGGTPWEPAPPFEAKYSVRFARLPASSSKTDNFGIQIDENLVMQKMRFGYMSVQMTRISDDGPESIIPGPTDVLEFAGEVFTLLGSNTLSPAGVPVYHAVAGKV</sequence>
<gene>
    <name evidence="1" type="ORF">EHE22_08870</name>
</gene>
<evidence type="ECO:0000313" key="1">
    <source>
        <dbReference type="EMBL" id="NNV20535.1"/>
    </source>
</evidence>
<name>A0A7Y3T401_9HYPH</name>
<dbReference type="EMBL" id="PKQI01000002">
    <property type="protein sequence ID" value="NNV20535.1"/>
    <property type="molecule type" value="Genomic_DNA"/>
</dbReference>
<dbReference type="AlphaFoldDB" id="A0A7Y3T401"/>